<organism evidence="1 2">
    <name type="scientific">Frondihabitans cladoniiphilus</name>
    <dbReference type="NCBI Taxonomy" id="715785"/>
    <lineage>
        <taxon>Bacteria</taxon>
        <taxon>Bacillati</taxon>
        <taxon>Actinomycetota</taxon>
        <taxon>Actinomycetes</taxon>
        <taxon>Micrococcales</taxon>
        <taxon>Microbacteriaceae</taxon>
        <taxon>Frondihabitans</taxon>
    </lineage>
</organism>
<comment type="caution">
    <text evidence="1">The sequence shown here is derived from an EMBL/GenBank/DDBJ whole genome shotgun (WGS) entry which is preliminary data.</text>
</comment>
<protein>
    <recommendedName>
        <fullName evidence="3">Secreted protein</fullName>
    </recommendedName>
</protein>
<dbReference type="EMBL" id="BAABLM010000007">
    <property type="protein sequence ID" value="GAA4682430.1"/>
    <property type="molecule type" value="Genomic_DNA"/>
</dbReference>
<evidence type="ECO:0000313" key="1">
    <source>
        <dbReference type="EMBL" id="GAA4682430.1"/>
    </source>
</evidence>
<evidence type="ECO:0000313" key="2">
    <source>
        <dbReference type="Proteomes" id="UP001501295"/>
    </source>
</evidence>
<evidence type="ECO:0008006" key="3">
    <source>
        <dbReference type="Google" id="ProtNLM"/>
    </source>
</evidence>
<reference evidence="2" key="1">
    <citation type="journal article" date="2019" name="Int. J. Syst. Evol. Microbiol.">
        <title>The Global Catalogue of Microorganisms (GCM) 10K type strain sequencing project: providing services to taxonomists for standard genome sequencing and annotation.</title>
        <authorList>
            <consortium name="The Broad Institute Genomics Platform"/>
            <consortium name="The Broad Institute Genome Sequencing Center for Infectious Disease"/>
            <person name="Wu L."/>
            <person name="Ma J."/>
        </authorList>
    </citation>
    <scope>NUCLEOTIDE SEQUENCE [LARGE SCALE GENOMIC DNA]</scope>
    <source>
        <strain evidence="2">JCM 18956</strain>
    </source>
</reference>
<name>A0ABP8W901_9MICO</name>
<sequence length="128" mass="12861">MNVVDRLILNVTPPWPVTALLAPLACVKVLDESDALYRTTPPGQAPCGVTAAGAAAVGVSAFAATPPPASSAAVKTTVAMIFFMVPPRDCQVVLGIPTSQNDVVFGSVMVTVGAVAASTGMPPLLATT</sequence>
<proteinExistence type="predicted"/>
<gene>
    <name evidence="1" type="ORF">GCM10025780_29870</name>
</gene>
<dbReference type="Proteomes" id="UP001501295">
    <property type="component" value="Unassembled WGS sequence"/>
</dbReference>
<keyword evidence="2" id="KW-1185">Reference proteome</keyword>
<accession>A0ABP8W901</accession>